<comment type="caution">
    <text evidence="2">The sequence shown here is derived from an EMBL/GenBank/DDBJ whole genome shotgun (WGS) entry which is preliminary data.</text>
</comment>
<dbReference type="AlphaFoldDB" id="A0A815K9X0"/>
<proteinExistence type="predicted"/>
<evidence type="ECO:0000313" key="4">
    <source>
        <dbReference type="Proteomes" id="UP000663882"/>
    </source>
</evidence>
<dbReference type="PROSITE" id="PS50005">
    <property type="entry name" value="TPR"/>
    <property type="match status" value="1"/>
</dbReference>
<gene>
    <name evidence="3" type="ORF">OTI717_LOCUS28650</name>
    <name evidence="2" type="ORF">RFH988_LOCUS34215</name>
</gene>
<accession>A0A815K9X0</accession>
<protein>
    <submittedName>
        <fullName evidence="2">Uncharacterized protein</fullName>
    </submittedName>
</protein>
<dbReference type="Gene3D" id="1.25.40.10">
    <property type="entry name" value="Tetratricopeptide repeat domain"/>
    <property type="match status" value="1"/>
</dbReference>
<dbReference type="InterPro" id="IPR011990">
    <property type="entry name" value="TPR-like_helical_dom_sf"/>
</dbReference>
<dbReference type="Proteomes" id="UP000663882">
    <property type="component" value="Unassembled WGS sequence"/>
</dbReference>
<dbReference type="InterPro" id="IPR019734">
    <property type="entry name" value="TPR_rpt"/>
</dbReference>
<sequence>MKNLTTIFSFGTNKILTFGPGPGSVLLFGRLIYNMGEYGKCEKYWKCLLSSLPENHNDVLKIYFYLGRVCNLHGDYKQVFEYYEQVLVLQKHEN</sequence>
<dbReference type="OrthoDB" id="286233at2759"/>
<name>A0A815K9X0_9BILA</name>
<dbReference type="EMBL" id="CAJOAX010006884">
    <property type="protein sequence ID" value="CAF3994276.1"/>
    <property type="molecule type" value="Genomic_DNA"/>
</dbReference>
<evidence type="ECO:0000313" key="3">
    <source>
        <dbReference type="EMBL" id="CAF3994276.1"/>
    </source>
</evidence>
<dbReference type="SUPFAM" id="SSF48452">
    <property type="entry name" value="TPR-like"/>
    <property type="match status" value="1"/>
</dbReference>
<feature type="repeat" description="TPR" evidence="1">
    <location>
        <begin position="60"/>
        <end position="93"/>
    </location>
</feature>
<evidence type="ECO:0000313" key="2">
    <source>
        <dbReference type="EMBL" id="CAF1388299.1"/>
    </source>
</evidence>
<organism evidence="2 4">
    <name type="scientific">Rotaria sordida</name>
    <dbReference type="NCBI Taxonomy" id="392033"/>
    <lineage>
        <taxon>Eukaryota</taxon>
        <taxon>Metazoa</taxon>
        <taxon>Spiralia</taxon>
        <taxon>Gnathifera</taxon>
        <taxon>Rotifera</taxon>
        <taxon>Eurotatoria</taxon>
        <taxon>Bdelloidea</taxon>
        <taxon>Philodinida</taxon>
        <taxon>Philodinidae</taxon>
        <taxon>Rotaria</taxon>
    </lineage>
</organism>
<dbReference type="EMBL" id="CAJNOO010004637">
    <property type="protein sequence ID" value="CAF1388299.1"/>
    <property type="molecule type" value="Genomic_DNA"/>
</dbReference>
<keyword evidence="1" id="KW-0802">TPR repeat</keyword>
<evidence type="ECO:0000256" key="1">
    <source>
        <dbReference type="PROSITE-ProRule" id="PRU00339"/>
    </source>
</evidence>
<dbReference type="Proteomes" id="UP000663823">
    <property type="component" value="Unassembled WGS sequence"/>
</dbReference>
<reference evidence="2" key="1">
    <citation type="submission" date="2021-02" db="EMBL/GenBank/DDBJ databases">
        <authorList>
            <person name="Nowell W R."/>
        </authorList>
    </citation>
    <scope>NUCLEOTIDE SEQUENCE</scope>
</reference>